<keyword evidence="2" id="KW-1185">Reference proteome</keyword>
<evidence type="ECO:0000313" key="1">
    <source>
        <dbReference type="EnsemblPlants" id="ORUFI06G26470.1"/>
    </source>
</evidence>
<proteinExistence type="predicted"/>
<accession>A0A0E0Q1L0</accession>
<reference evidence="2" key="1">
    <citation type="submission" date="2013-06" db="EMBL/GenBank/DDBJ databases">
        <authorList>
            <person name="Zhao Q."/>
        </authorList>
    </citation>
    <scope>NUCLEOTIDE SEQUENCE</scope>
    <source>
        <strain evidence="2">cv. W1943</strain>
    </source>
</reference>
<dbReference type="Proteomes" id="UP000008022">
    <property type="component" value="Unassembled WGS sequence"/>
</dbReference>
<dbReference type="HOGENOM" id="CLU_1838435_0_0_1"/>
<evidence type="ECO:0000313" key="2">
    <source>
        <dbReference type="Proteomes" id="UP000008022"/>
    </source>
</evidence>
<name>A0A0E0Q1L0_ORYRU</name>
<dbReference type="Gramene" id="ORUFI06G26470.1">
    <property type="protein sequence ID" value="ORUFI06G26470.1"/>
    <property type="gene ID" value="ORUFI06G26470"/>
</dbReference>
<protein>
    <submittedName>
        <fullName evidence="1">Uncharacterized protein</fullName>
    </submittedName>
</protein>
<sequence>MHARFKDSSSAFSPSKACICKMSSKRHQRVWGKEIPPLLISCCFCLRASEVISNPILLYISNTPVGGIWNYTVSRRPELEKEMTSVELTSSSAVRNPCAFLDGPGRWQWCSGHPLAGLEHHRRCRLLAGMELRRLPKRFC</sequence>
<reference evidence="1" key="2">
    <citation type="submission" date="2015-06" db="UniProtKB">
        <authorList>
            <consortium name="EnsemblPlants"/>
        </authorList>
    </citation>
    <scope>IDENTIFICATION</scope>
</reference>
<dbReference type="EnsemblPlants" id="ORUFI06G26470.1">
    <property type="protein sequence ID" value="ORUFI06G26470.1"/>
    <property type="gene ID" value="ORUFI06G26470"/>
</dbReference>
<dbReference type="AlphaFoldDB" id="A0A0E0Q1L0"/>
<organism evidence="1 2">
    <name type="scientific">Oryza rufipogon</name>
    <name type="common">Brownbeard rice</name>
    <name type="synonym">Asian wild rice</name>
    <dbReference type="NCBI Taxonomy" id="4529"/>
    <lineage>
        <taxon>Eukaryota</taxon>
        <taxon>Viridiplantae</taxon>
        <taxon>Streptophyta</taxon>
        <taxon>Embryophyta</taxon>
        <taxon>Tracheophyta</taxon>
        <taxon>Spermatophyta</taxon>
        <taxon>Magnoliopsida</taxon>
        <taxon>Liliopsida</taxon>
        <taxon>Poales</taxon>
        <taxon>Poaceae</taxon>
        <taxon>BOP clade</taxon>
        <taxon>Oryzoideae</taxon>
        <taxon>Oryzeae</taxon>
        <taxon>Oryzinae</taxon>
        <taxon>Oryza</taxon>
    </lineage>
</organism>